<dbReference type="Proteomes" id="UP000289794">
    <property type="component" value="Chromosome"/>
</dbReference>
<dbReference type="SUPFAM" id="SSF52317">
    <property type="entry name" value="Class I glutamine amidotransferase-like"/>
    <property type="match status" value="1"/>
</dbReference>
<dbReference type="InterPro" id="IPR013738">
    <property type="entry name" value="Beta_galactosidase_Trimer"/>
</dbReference>
<dbReference type="Gene3D" id="3.40.50.880">
    <property type="match status" value="1"/>
</dbReference>
<evidence type="ECO:0000259" key="1">
    <source>
        <dbReference type="Pfam" id="PF08532"/>
    </source>
</evidence>
<dbReference type="Gene3D" id="3.20.20.80">
    <property type="entry name" value="Glycosidases"/>
    <property type="match status" value="1"/>
</dbReference>
<accession>A0A4P6LUZ8</accession>
<reference evidence="2 3" key="1">
    <citation type="submission" date="2019-01" db="EMBL/GenBank/DDBJ databases">
        <title>PMF-metabolizing Aryl O-demethylase.</title>
        <authorList>
            <person name="Kim M."/>
        </authorList>
    </citation>
    <scope>NUCLEOTIDE SEQUENCE [LARGE SCALE GENOMIC DNA]</scope>
    <source>
        <strain evidence="2 3">PMF1</strain>
    </source>
</reference>
<proteinExistence type="predicted"/>
<name>A0A4P6LUZ8_9FIRM</name>
<dbReference type="InterPro" id="IPR017853">
    <property type="entry name" value="GH"/>
</dbReference>
<sequence length="667" mass="76706">MEKKGIPFRQIHLDFHTSPLIGDIGAEFDAEEFADTLKKAHVNSINLFTKCHHGMFYYPTAIGTMHPGLTFDLFGAQMQACREHEIRALAYTCVSWNEDWAARHPEWLMVNAEGIWGNKKPFDSSYYSWKCICYNNKDYQEILKAEMKEVYDRYHPDGFWIDIVQGRGCVCTTCSGDMKALGLDPENATDVRRFDKISETRFCEEFYRYLKSLDEDLEIYFNSFPYELDDGSDTLCSSIEKRKYFDFLDIESLPSEQWGYTHFPVAANYLNKYEKDICMMNGKFHTAWGDFGSLRHENALEYECFRAIANGARVCVGDQMHPCGKLDLTVYERIGRVFEQIEGMEPWLYDTKKVRETAVLIPTGAGAEDPSLGGMSEEGVYRVLSELHIPFDFVNKEDSLADYRLLILPDHAELDGQYAETIEAFLKQGGKLLVSGTSGLKDGRSMIPGMPLKHLGRSEYDVRYLRMRDSGIFPKVPKTDHVLYEAGEQIMGEGTVLAEIINPYFSRTYEHFCSHRQTPPKRESQGEPAILETEAGIYMAFPVFHMYTDSGYTVYRDLVEGCIRRLLDRPLIETDLPAITELNLRRQGQDFILHMLNYVVTGKAKELDTVEEKYMVKDKFVRIRTGYSPAGVVRLPSREPVKFHYENGYTDMEIDHSGGYEAFLIKQ</sequence>
<dbReference type="AlphaFoldDB" id="A0A4P6LUZ8"/>
<dbReference type="InterPro" id="IPR028212">
    <property type="entry name" value="GHL6"/>
</dbReference>
<dbReference type="GO" id="GO:0004565">
    <property type="term" value="F:beta-galactosidase activity"/>
    <property type="evidence" value="ECO:0007669"/>
    <property type="project" value="InterPro"/>
</dbReference>
<dbReference type="EMBL" id="CP035945">
    <property type="protein sequence ID" value="QBE94567.1"/>
    <property type="molecule type" value="Genomic_DNA"/>
</dbReference>
<dbReference type="GO" id="GO:0005975">
    <property type="term" value="P:carbohydrate metabolic process"/>
    <property type="evidence" value="ECO:0007669"/>
    <property type="project" value="InterPro"/>
</dbReference>
<dbReference type="Pfam" id="PF08532">
    <property type="entry name" value="Glyco_hydro_42M"/>
    <property type="match status" value="1"/>
</dbReference>
<organism evidence="2 3">
    <name type="scientific">Blautia producta</name>
    <dbReference type="NCBI Taxonomy" id="33035"/>
    <lineage>
        <taxon>Bacteria</taxon>
        <taxon>Bacillati</taxon>
        <taxon>Bacillota</taxon>
        <taxon>Clostridia</taxon>
        <taxon>Lachnospirales</taxon>
        <taxon>Lachnospiraceae</taxon>
        <taxon>Blautia</taxon>
    </lineage>
</organism>
<protein>
    <recommendedName>
        <fullName evidence="1">Beta-galactosidase trimerisation domain-containing protein</fullName>
    </recommendedName>
</protein>
<evidence type="ECO:0000313" key="3">
    <source>
        <dbReference type="Proteomes" id="UP000289794"/>
    </source>
</evidence>
<dbReference type="KEGG" id="bpro:PMF13cell1_00058"/>
<gene>
    <name evidence="2" type="ORF">PMF13cell1_00058</name>
</gene>
<feature type="domain" description="Beta-galactosidase trimerisation" evidence="1">
    <location>
        <begin position="381"/>
        <end position="448"/>
    </location>
</feature>
<evidence type="ECO:0000313" key="2">
    <source>
        <dbReference type="EMBL" id="QBE94567.1"/>
    </source>
</evidence>
<dbReference type="InterPro" id="IPR029062">
    <property type="entry name" value="Class_I_gatase-like"/>
</dbReference>
<dbReference type="RefSeq" id="WP_165392309.1">
    <property type="nucleotide sequence ID" value="NZ_CP035945.1"/>
</dbReference>
<dbReference type="CDD" id="cd03143">
    <property type="entry name" value="A4_beta-galactosidase_middle_domain"/>
    <property type="match status" value="1"/>
</dbReference>
<dbReference type="Pfam" id="PF14871">
    <property type="entry name" value="GHL6"/>
    <property type="match status" value="1"/>
</dbReference>
<dbReference type="SUPFAM" id="SSF51445">
    <property type="entry name" value="(Trans)glycosidases"/>
    <property type="match status" value="1"/>
</dbReference>